<evidence type="ECO:0000256" key="1">
    <source>
        <dbReference type="SAM" id="Phobius"/>
    </source>
</evidence>
<dbReference type="EMBL" id="CP011339">
    <property type="protein sequence ID" value="AKV67745.1"/>
    <property type="molecule type" value="Genomic_DNA"/>
</dbReference>
<keyword evidence="1" id="KW-0472">Membrane</keyword>
<keyword evidence="3" id="KW-1185">Reference proteome</keyword>
<reference evidence="2 3" key="1">
    <citation type="journal article" date="2016" name="Stand. Genomic Sci.">
        <title>Complete genome sequence and genomic characterization of Microcystis panniformis FACHB 1757 by third-generation sequencing.</title>
        <authorList>
            <person name="Zhang J.Y."/>
            <person name="Guan R."/>
            <person name="Zhang H.J."/>
            <person name="Li H."/>
            <person name="Xiao P."/>
            <person name="Yu G.L."/>
            <person name="Du L."/>
            <person name="Cao D.M."/>
            <person name="Zhu B.C."/>
            <person name="Li R.H."/>
            <person name="Lu Z.H."/>
        </authorList>
    </citation>
    <scope>NUCLEOTIDE SEQUENCE [LARGE SCALE GENOMIC DNA]</scope>
    <source>
        <strain evidence="2 3">FACHB-1757</strain>
    </source>
</reference>
<proteinExistence type="predicted"/>
<organism evidence="2 3">
    <name type="scientific">Microcystis panniformis FACHB-1757</name>
    <dbReference type="NCBI Taxonomy" id="1638788"/>
    <lineage>
        <taxon>Bacteria</taxon>
        <taxon>Bacillati</taxon>
        <taxon>Cyanobacteriota</taxon>
        <taxon>Cyanophyceae</taxon>
        <taxon>Oscillatoriophycideae</taxon>
        <taxon>Chroococcales</taxon>
        <taxon>Microcystaceae</taxon>
        <taxon>Microcystis</taxon>
    </lineage>
</organism>
<keyword evidence="1" id="KW-1133">Transmembrane helix</keyword>
<evidence type="ECO:0000313" key="3">
    <source>
        <dbReference type="Proteomes" id="UP000068167"/>
    </source>
</evidence>
<gene>
    <name evidence="2" type="ORF">VL20_2680</name>
</gene>
<name>A0A0K1S111_9CHRO</name>
<protein>
    <submittedName>
        <fullName evidence="2">Uncharacterized protein</fullName>
    </submittedName>
</protein>
<feature type="transmembrane region" description="Helical" evidence="1">
    <location>
        <begin position="12"/>
        <end position="32"/>
    </location>
</feature>
<keyword evidence="1" id="KW-0812">Transmembrane</keyword>
<sequence>MFFLKPEFNKIFSALLVVILTTFAVIACFIGEQNPPNYP</sequence>
<dbReference type="PROSITE" id="PS51257">
    <property type="entry name" value="PROKAR_LIPOPROTEIN"/>
    <property type="match status" value="1"/>
</dbReference>
<dbReference type="AlphaFoldDB" id="A0A0K1S111"/>
<accession>A0A0K1S111</accession>
<dbReference type="KEGG" id="mpk:VL20_2680"/>
<dbReference type="Proteomes" id="UP000068167">
    <property type="component" value="Chromosome"/>
</dbReference>
<evidence type="ECO:0000313" key="2">
    <source>
        <dbReference type="EMBL" id="AKV67745.1"/>
    </source>
</evidence>
<dbReference type="PATRIC" id="fig|1638788.3.peg.2688"/>